<keyword evidence="2" id="KW-1185">Reference proteome</keyword>
<comment type="caution">
    <text evidence="1">The sequence shown here is derived from an EMBL/GenBank/DDBJ whole genome shotgun (WGS) entry which is preliminary data.</text>
</comment>
<dbReference type="RefSeq" id="WP_114641452.1">
    <property type="nucleotide sequence ID" value="NZ_JAACIO010000004.1"/>
</dbReference>
<organism evidence="1 2">
    <name type="scientific">Psychrilyobacter piezotolerans</name>
    <dbReference type="NCBI Taxonomy" id="2293438"/>
    <lineage>
        <taxon>Bacteria</taxon>
        <taxon>Fusobacteriati</taxon>
        <taxon>Fusobacteriota</taxon>
        <taxon>Fusobacteriia</taxon>
        <taxon>Fusobacteriales</taxon>
        <taxon>Fusobacteriaceae</taxon>
        <taxon>Psychrilyobacter</taxon>
    </lineage>
</organism>
<dbReference type="EMBL" id="QUAJ01000004">
    <property type="protein sequence ID" value="REI42411.1"/>
    <property type="molecule type" value="Genomic_DNA"/>
</dbReference>
<proteinExistence type="predicted"/>
<evidence type="ECO:0000313" key="1">
    <source>
        <dbReference type="EMBL" id="REI42411.1"/>
    </source>
</evidence>
<gene>
    <name evidence="1" type="ORF">DYH56_03400</name>
</gene>
<sequence length="78" mass="8886">MSVTGITLEMCQEKLKMYLKAEEKVLLGQAYNIDGKEVTRADLGRIQSGIKLWEERCRKHGNPDDVGMTIENVRPGRH</sequence>
<name>A0ABX9KJJ8_9FUSO</name>
<reference evidence="1 2" key="1">
    <citation type="submission" date="2018-08" db="EMBL/GenBank/DDBJ databases">
        <title>Draft genome sequence of Psychrilyobacter sp. strain SD5 isolated from Black Sea water.</title>
        <authorList>
            <person name="Yadav S."/>
            <person name="Villanueva L."/>
            <person name="Damste J.S.S."/>
        </authorList>
    </citation>
    <scope>NUCLEOTIDE SEQUENCE [LARGE SCALE GENOMIC DNA]</scope>
    <source>
        <strain evidence="1 2">SD5</strain>
    </source>
</reference>
<accession>A0ABX9KJJ8</accession>
<dbReference type="Proteomes" id="UP000263486">
    <property type="component" value="Unassembled WGS sequence"/>
</dbReference>
<protein>
    <submittedName>
        <fullName evidence="1">Uncharacterized protein</fullName>
    </submittedName>
</protein>
<evidence type="ECO:0000313" key="2">
    <source>
        <dbReference type="Proteomes" id="UP000263486"/>
    </source>
</evidence>